<dbReference type="InterPro" id="IPR036188">
    <property type="entry name" value="FAD/NAD-bd_sf"/>
</dbReference>
<keyword evidence="7" id="KW-1185">Reference proteome</keyword>
<sequence length="419" mass="46016">MPYLVVIGAGASGYFCAVNAARLCPGLKVTLLEKTGKTLSKVKVSGGGRCNVTHRDLPIAAFTGNYPRGARLLKRTLHQFGPVDTVDWFEKRGVPLKTEADGRVFPVSNQSSSIIDALEKEADAYGVNIRLHQNVLSLNHLAAQEEKQGRWQIELAGESETLSADYICVAAGGLMKAENYQYLTKLGHSITRPVPSLFTFNLGKHPITELMGVSVDNATIRIAGSKLKQSGPLLITHWGFSGPAVLKLSAWGAEWLAENNYQFSVLINWLGEAWPEQQLRDSWQAIRERHAARPMGEKNPFGLPKRLWAYLLNAAGIQENLYWSKLPAGAQNKLIQHLVADTYMISGKTTFKEEFVTCGGINLAEMDPLTMESRLHRGLYFTGEVMNVDGITGGFNFQHAWASGFAAASHIANMATETN</sequence>
<dbReference type="KEGG" id="agi:FSB73_10675"/>
<evidence type="ECO:0000256" key="1">
    <source>
        <dbReference type="ARBA" id="ARBA00001974"/>
    </source>
</evidence>
<evidence type="ECO:0000259" key="4">
    <source>
        <dbReference type="Pfam" id="PF03486"/>
    </source>
</evidence>
<comment type="cofactor">
    <cofactor evidence="1">
        <name>FAD</name>
        <dbReference type="ChEBI" id="CHEBI:57692"/>
    </cofactor>
</comment>
<dbReference type="PANTHER" id="PTHR42887">
    <property type="entry name" value="OS12G0638800 PROTEIN"/>
    <property type="match status" value="1"/>
</dbReference>
<reference evidence="6 7" key="1">
    <citation type="journal article" date="2017" name="Int. J. Syst. Evol. Microbiol.">
        <title>Arachidicoccus ginsenosidivorans sp. nov., with ginsenoside-converting activity isolated from ginseng cultivating soil.</title>
        <authorList>
            <person name="Siddiqi M.Z."/>
            <person name="Aslam Z."/>
            <person name="Im W.T."/>
        </authorList>
    </citation>
    <scope>NUCLEOTIDE SEQUENCE [LARGE SCALE GENOMIC DNA]</scope>
    <source>
        <strain evidence="6 7">Gsoil 809</strain>
    </source>
</reference>
<dbReference type="EMBL" id="CP042434">
    <property type="protein sequence ID" value="QEC72063.1"/>
    <property type="molecule type" value="Genomic_DNA"/>
</dbReference>
<dbReference type="OrthoDB" id="9773233at2"/>
<dbReference type="InterPro" id="IPR023166">
    <property type="entry name" value="BaiN-like_dom_sf"/>
</dbReference>
<keyword evidence="2" id="KW-0285">Flavoprotein</keyword>
<dbReference type="SUPFAM" id="SSF160996">
    <property type="entry name" value="HI0933 insert domain-like"/>
    <property type="match status" value="1"/>
</dbReference>
<dbReference type="AlphaFoldDB" id="A0A5B8VLI6"/>
<dbReference type="RefSeq" id="WP_146781712.1">
    <property type="nucleotide sequence ID" value="NZ_CP042434.1"/>
</dbReference>
<dbReference type="Pfam" id="PF22780">
    <property type="entry name" value="HI0933_like_1st"/>
    <property type="match status" value="1"/>
</dbReference>
<evidence type="ECO:0000256" key="2">
    <source>
        <dbReference type="ARBA" id="ARBA00022630"/>
    </source>
</evidence>
<dbReference type="InterPro" id="IPR004792">
    <property type="entry name" value="BaiN-like"/>
</dbReference>
<feature type="domain" description="RsdA/BaiN/AoA(So)-like Rossmann fold-like" evidence="4">
    <location>
        <begin position="4"/>
        <end position="409"/>
    </location>
</feature>
<dbReference type="SUPFAM" id="SSF51905">
    <property type="entry name" value="FAD/NAD(P)-binding domain"/>
    <property type="match status" value="1"/>
</dbReference>
<dbReference type="NCBIfam" id="TIGR00275">
    <property type="entry name" value="aminoacetone oxidase family FAD-binding enzyme"/>
    <property type="match status" value="1"/>
</dbReference>
<dbReference type="PRINTS" id="PR00368">
    <property type="entry name" value="FADPNR"/>
</dbReference>
<evidence type="ECO:0000259" key="5">
    <source>
        <dbReference type="Pfam" id="PF22780"/>
    </source>
</evidence>
<dbReference type="Gene3D" id="3.50.50.60">
    <property type="entry name" value="FAD/NAD(P)-binding domain"/>
    <property type="match status" value="1"/>
</dbReference>
<proteinExistence type="predicted"/>
<gene>
    <name evidence="6" type="ORF">FSB73_10675</name>
</gene>
<dbReference type="PANTHER" id="PTHR42887:SF2">
    <property type="entry name" value="OS12G0638800 PROTEIN"/>
    <property type="match status" value="1"/>
</dbReference>
<accession>A0A5B8VLI6</accession>
<dbReference type="Gene3D" id="2.40.30.10">
    <property type="entry name" value="Translation factors"/>
    <property type="match status" value="1"/>
</dbReference>
<evidence type="ECO:0000313" key="6">
    <source>
        <dbReference type="EMBL" id="QEC72063.1"/>
    </source>
</evidence>
<evidence type="ECO:0000256" key="3">
    <source>
        <dbReference type="ARBA" id="ARBA00022827"/>
    </source>
</evidence>
<protein>
    <submittedName>
        <fullName evidence="6">NAD(P)/FAD-dependent oxidoreductase</fullName>
    </submittedName>
</protein>
<dbReference type="InterPro" id="IPR057661">
    <property type="entry name" value="RsdA/BaiN/AoA(So)_Rossmann"/>
</dbReference>
<name>A0A5B8VLI6_9BACT</name>
<organism evidence="6 7">
    <name type="scientific">Arachidicoccus ginsenosidivorans</name>
    <dbReference type="NCBI Taxonomy" id="496057"/>
    <lineage>
        <taxon>Bacteria</taxon>
        <taxon>Pseudomonadati</taxon>
        <taxon>Bacteroidota</taxon>
        <taxon>Chitinophagia</taxon>
        <taxon>Chitinophagales</taxon>
        <taxon>Chitinophagaceae</taxon>
        <taxon>Arachidicoccus</taxon>
    </lineage>
</organism>
<evidence type="ECO:0000313" key="7">
    <source>
        <dbReference type="Proteomes" id="UP000321291"/>
    </source>
</evidence>
<dbReference type="Gene3D" id="1.10.8.260">
    <property type="entry name" value="HI0933 insert domain-like"/>
    <property type="match status" value="1"/>
</dbReference>
<keyword evidence="3" id="KW-0274">FAD</keyword>
<dbReference type="Proteomes" id="UP000321291">
    <property type="component" value="Chromosome"/>
</dbReference>
<feature type="domain" description="RsdA/BaiN/AoA(So)-like insert" evidence="5">
    <location>
        <begin position="194"/>
        <end position="356"/>
    </location>
</feature>
<dbReference type="InterPro" id="IPR055178">
    <property type="entry name" value="RsdA/BaiN/AoA(So)-like_dom"/>
</dbReference>
<dbReference type="PRINTS" id="PR00411">
    <property type="entry name" value="PNDRDTASEI"/>
</dbReference>
<dbReference type="Pfam" id="PF03486">
    <property type="entry name" value="HI0933_like"/>
    <property type="match status" value="1"/>
</dbReference>